<dbReference type="Pfam" id="PF13193">
    <property type="entry name" value="AMP-binding_C"/>
    <property type="match status" value="1"/>
</dbReference>
<dbReference type="InterPro" id="IPR020806">
    <property type="entry name" value="PKS_PP-bd"/>
</dbReference>
<dbReference type="Pfam" id="PF00550">
    <property type="entry name" value="PP-binding"/>
    <property type="match status" value="1"/>
</dbReference>
<dbReference type="InterPro" id="IPR036736">
    <property type="entry name" value="ACP-like_sf"/>
</dbReference>
<accession>A0A4Q2IPH6</accession>
<dbReference type="CDD" id="cd05930">
    <property type="entry name" value="A_NRPS"/>
    <property type="match status" value="1"/>
</dbReference>
<dbReference type="SUPFAM" id="SSF47336">
    <property type="entry name" value="ACP-like"/>
    <property type="match status" value="1"/>
</dbReference>
<keyword evidence="4" id="KW-1185">Reference proteome</keyword>
<dbReference type="PANTHER" id="PTHR45527:SF1">
    <property type="entry name" value="FATTY ACID SYNTHASE"/>
    <property type="match status" value="1"/>
</dbReference>
<protein>
    <submittedName>
        <fullName evidence="3">Amino acid adenylation domain-containing protein</fullName>
    </submittedName>
</protein>
<dbReference type="SUPFAM" id="SSF56801">
    <property type="entry name" value="Acetyl-CoA synthetase-like"/>
    <property type="match status" value="1"/>
</dbReference>
<dbReference type="Pfam" id="PF00501">
    <property type="entry name" value="AMP-binding"/>
    <property type="match status" value="1"/>
</dbReference>
<dbReference type="GO" id="GO:0043041">
    <property type="term" value="P:amino acid activation for nonribosomal peptide biosynthetic process"/>
    <property type="evidence" value="ECO:0007669"/>
    <property type="project" value="TreeGrafter"/>
</dbReference>
<dbReference type="InterPro" id="IPR000873">
    <property type="entry name" value="AMP-dep_synth/lig_dom"/>
</dbReference>
<dbReference type="OrthoDB" id="9778690at2"/>
<reference evidence="3 4" key="1">
    <citation type="submission" date="2019-01" db="EMBL/GenBank/DDBJ databases">
        <title>Sphingomonas mucosissima sp. nov. and Sphingomonas desiccabilis sp. nov., from biological soil crusts in the Colorado Plateau, USA.</title>
        <authorList>
            <person name="Zhu D."/>
        </authorList>
    </citation>
    <scope>NUCLEOTIDE SEQUENCE [LARGE SCALE GENOMIC DNA]</scope>
    <source>
        <strain evidence="3 4">CP1D</strain>
    </source>
</reference>
<dbReference type="Gene3D" id="3.40.50.12780">
    <property type="entry name" value="N-terminal domain of ligase-like"/>
    <property type="match status" value="1"/>
</dbReference>
<dbReference type="Gene3D" id="3.40.50.1820">
    <property type="entry name" value="alpha/beta hydrolase"/>
    <property type="match status" value="1"/>
</dbReference>
<dbReference type="NCBIfam" id="TIGR01733">
    <property type="entry name" value="AA-adenyl-dom"/>
    <property type="match status" value="1"/>
</dbReference>
<comment type="caution">
    <text evidence="3">The sequence shown here is derived from an EMBL/GenBank/DDBJ whole genome shotgun (WGS) entry which is preliminary data.</text>
</comment>
<evidence type="ECO:0000256" key="2">
    <source>
        <dbReference type="ARBA" id="ARBA00022553"/>
    </source>
</evidence>
<dbReference type="InterPro" id="IPR042099">
    <property type="entry name" value="ANL_N_sf"/>
</dbReference>
<dbReference type="InterPro" id="IPR029058">
    <property type="entry name" value="AB_hydrolase_fold"/>
</dbReference>
<evidence type="ECO:0000313" key="3">
    <source>
        <dbReference type="EMBL" id="RXZ31462.1"/>
    </source>
</evidence>
<dbReference type="GO" id="GO:0072330">
    <property type="term" value="P:monocarboxylic acid biosynthetic process"/>
    <property type="evidence" value="ECO:0007669"/>
    <property type="project" value="UniProtKB-ARBA"/>
</dbReference>
<dbReference type="Gene3D" id="3.30.300.30">
    <property type="match status" value="1"/>
</dbReference>
<dbReference type="PROSITE" id="PS50075">
    <property type="entry name" value="CARRIER"/>
    <property type="match status" value="1"/>
</dbReference>
<proteinExistence type="predicted"/>
<name>A0A4Q2IPH6_9SPHN</name>
<keyword evidence="2" id="KW-0597">Phosphoprotein</keyword>
<dbReference type="GO" id="GO:0031177">
    <property type="term" value="F:phosphopantetheine binding"/>
    <property type="evidence" value="ECO:0007669"/>
    <property type="project" value="InterPro"/>
</dbReference>
<dbReference type="AlphaFoldDB" id="A0A4Q2IPH6"/>
<evidence type="ECO:0000313" key="4">
    <source>
        <dbReference type="Proteomes" id="UP000292347"/>
    </source>
</evidence>
<keyword evidence="1" id="KW-0596">Phosphopantetheine</keyword>
<dbReference type="GO" id="GO:0005737">
    <property type="term" value="C:cytoplasm"/>
    <property type="evidence" value="ECO:0007669"/>
    <property type="project" value="TreeGrafter"/>
</dbReference>
<dbReference type="EMBL" id="SDPT01000002">
    <property type="protein sequence ID" value="RXZ31462.1"/>
    <property type="molecule type" value="Genomic_DNA"/>
</dbReference>
<organism evidence="3 4">
    <name type="scientific">Sphingomonas desiccabilis</name>
    <dbReference type="NCBI Taxonomy" id="429134"/>
    <lineage>
        <taxon>Bacteria</taxon>
        <taxon>Pseudomonadati</taxon>
        <taxon>Pseudomonadota</taxon>
        <taxon>Alphaproteobacteria</taxon>
        <taxon>Sphingomonadales</taxon>
        <taxon>Sphingomonadaceae</taxon>
        <taxon>Sphingomonas</taxon>
    </lineage>
</organism>
<dbReference type="PANTHER" id="PTHR45527">
    <property type="entry name" value="NONRIBOSOMAL PEPTIDE SYNTHETASE"/>
    <property type="match status" value="1"/>
</dbReference>
<dbReference type="FunFam" id="1.10.1200.10:FF:000016">
    <property type="entry name" value="Non-ribosomal peptide synthase"/>
    <property type="match status" value="1"/>
</dbReference>
<evidence type="ECO:0000256" key="1">
    <source>
        <dbReference type="ARBA" id="ARBA00022450"/>
    </source>
</evidence>
<dbReference type="InterPro" id="IPR010071">
    <property type="entry name" value="AA_adenyl_dom"/>
</dbReference>
<dbReference type="Proteomes" id="UP000292347">
    <property type="component" value="Unassembled WGS sequence"/>
</dbReference>
<dbReference type="GO" id="GO:0044550">
    <property type="term" value="P:secondary metabolite biosynthetic process"/>
    <property type="evidence" value="ECO:0007669"/>
    <property type="project" value="TreeGrafter"/>
</dbReference>
<dbReference type="InterPro" id="IPR009081">
    <property type="entry name" value="PP-bd_ACP"/>
</dbReference>
<dbReference type="InterPro" id="IPR045851">
    <property type="entry name" value="AMP-bd_C_sf"/>
</dbReference>
<gene>
    <name evidence="3" type="ORF">EO081_09440</name>
</gene>
<dbReference type="InterPro" id="IPR025110">
    <property type="entry name" value="AMP-bd_C"/>
</dbReference>
<dbReference type="SMART" id="SM00823">
    <property type="entry name" value="PKS_PP"/>
    <property type="match status" value="1"/>
</dbReference>
<sequence>MLQHPRPYPEPCFGVHDQVLAAALAYPRSIAIREDGGEISYRQLERRATALARRLMYAGIPPGSVVAVRMRRSTDQVIALLGVLLAGCAFLVIDPDDPEERRAFMIADSGAAGVVAREADGEVAPGEIRLDDEEFGRGINLPARGGADLAYVVYTSGTTGVPNGVEITHDNLLNFMQWTIRAFAVTSQDRAGYAMGLTFDAAQSEIWPYLASGASIEIVDPMTRTSAELLQRWLIERAITIGTIPMALAEQLLSASWPQGIPLRLMLTGGDVLRAFPRASLPFEFVNNYGPSECTIAVTSGRVPVRGEMTDADGPDLLPTIGAPIDGADIHLLDDDMQPVPDGAEGEIWIGGRCVGRGYRHRPQLTAAKFLPDPFSIRPNARLYRTGDRARRLASGEFAFCGRTDSQTKIRGVRIELDEVAVCLQRHPSVGAAVVTVREHAVSGRQLIAYVAPVPGRGEGDAGLASLPSAEEMRNFVERHLPRSHAPAHFVPLAALPMTRNGKVDLEALPAPEPIAPAGRRPQTETEMAVAEIVCDILELDDVSADDDFFLIGGHSLLATQVVIQSREAFGVELTLRDLFETPTIEGLAAEIDARLAQGRGFVPAMEAPPQQGLELR</sequence>
<dbReference type="RefSeq" id="WP_129341707.1">
    <property type="nucleotide sequence ID" value="NZ_JACIDD010000002.1"/>
</dbReference>